<reference evidence="3 4" key="1">
    <citation type="submission" date="2017-10" db="EMBL/GenBank/DDBJ databases">
        <title>Complete genome sequence of Paracoccus yeei TT13 isolated from human skin.</title>
        <authorList>
            <person name="Lee K."/>
            <person name="Lim J.Y."/>
            <person name="Hwang I."/>
        </authorList>
    </citation>
    <scope>NUCLEOTIDE SEQUENCE [LARGE SCALE GENOMIC DNA]</scope>
    <source>
        <strain evidence="3 4">TT13</strain>
    </source>
</reference>
<sequence length="80" mass="8474">MAEYVIVPVDQLVRIPMTMSFEDAAGVPTAAGTAWQALFEVARLTSGQTILVHAGAGGVGIVISVSGFRCRNPNLSEDRR</sequence>
<evidence type="ECO:0000313" key="3">
    <source>
        <dbReference type="EMBL" id="ATQ55936.1"/>
    </source>
</evidence>
<dbReference type="EMBL" id="CP024422">
    <property type="protein sequence ID" value="ATQ55936.1"/>
    <property type="molecule type" value="Genomic_DNA"/>
</dbReference>
<evidence type="ECO:0008006" key="5">
    <source>
        <dbReference type="Google" id="ProtNLM"/>
    </source>
</evidence>
<protein>
    <recommendedName>
        <fullName evidence="5">Enoyl reductase (ER) domain-containing protein</fullName>
    </recommendedName>
</protein>
<accession>A0A2D2C0A9</accession>
<dbReference type="PANTHER" id="PTHR48106:SF18">
    <property type="entry name" value="QUINONE OXIDOREDUCTASE PIG3"/>
    <property type="match status" value="1"/>
</dbReference>
<dbReference type="RefSeq" id="WP_099648875.1">
    <property type="nucleotide sequence ID" value="NZ_CAJGAB010000028.1"/>
</dbReference>
<name>A0A2D2C0A9_9RHOB</name>
<evidence type="ECO:0000313" key="4">
    <source>
        <dbReference type="Proteomes" id="UP000229314"/>
    </source>
</evidence>
<dbReference type="GeneID" id="78897802"/>
<dbReference type="InterPro" id="IPR036291">
    <property type="entry name" value="NAD(P)-bd_dom_sf"/>
</dbReference>
<dbReference type="PANTHER" id="PTHR48106">
    <property type="entry name" value="QUINONE OXIDOREDUCTASE PIG3-RELATED"/>
    <property type="match status" value="1"/>
</dbReference>
<dbReference type="AlphaFoldDB" id="A0A2D2C0A9"/>
<proteinExistence type="predicted"/>
<dbReference type="Gene3D" id="3.90.180.10">
    <property type="entry name" value="Medium-chain alcohol dehydrogenases, catalytic domain"/>
    <property type="match status" value="1"/>
</dbReference>
<evidence type="ECO:0000256" key="1">
    <source>
        <dbReference type="ARBA" id="ARBA00022857"/>
    </source>
</evidence>
<dbReference type="Proteomes" id="UP000229314">
    <property type="component" value="Chromosome"/>
</dbReference>
<keyword evidence="2" id="KW-0560">Oxidoreductase</keyword>
<evidence type="ECO:0000256" key="2">
    <source>
        <dbReference type="ARBA" id="ARBA00023002"/>
    </source>
</evidence>
<gene>
    <name evidence="3" type="ORF">PYTT13_08970</name>
</gene>
<organism evidence="3 4">
    <name type="scientific">Paracoccus yeei</name>
    <dbReference type="NCBI Taxonomy" id="147645"/>
    <lineage>
        <taxon>Bacteria</taxon>
        <taxon>Pseudomonadati</taxon>
        <taxon>Pseudomonadota</taxon>
        <taxon>Alphaproteobacteria</taxon>
        <taxon>Rhodobacterales</taxon>
        <taxon>Paracoccaceae</taxon>
        <taxon>Paracoccus</taxon>
    </lineage>
</organism>
<keyword evidence="1" id="KW-0521">NADP</keyword>
<dbReference type="SUPFAM" id="SSF51735">
    <property type="entry name" value="NAD(P)-binding Rossmann-fold domains"/>
    <property type="match status" value="1"/>
</dbReference>
<dbReference type="GO" id="GO:0070402">
    <property type="term" value="F:NADPH binding"/>
    <property type="evidence" value="ECO:0007669"/>
    <property type="project" value="TreeGrafter"/>
</dbReference>
<dbReference type="GO" id="GO:0016651">
    <property type="term" value="F:oxidoreductase activity, acting on NAD(P)H"/>
    <property type="evidence" value="ECO:0007669"/>
    <property type="project" value="TreeGrafter"/>
</dbReference>